<dbReference type="HAMAP" id="MF_00040">
    <property type="entry name" value="RRF"/>
    <property type="match status" value="1"/>
</dbReference>
<gene>
    <name evidence="3 5" type="primary">frr</name>
    <name evidence="5" type="ORF">L0U88_17915</name>
</gene>
<dbReference type="RefSeq" id="WP_234867796.1">
    <property type="nucleotide sequence ID" value="NZ_JAKEVY010000005.1"/>
</dbReference>
<comment type="caution">
    <text evidence="5">The sequence shown here is derived from an EMBL/GenBank/DDBJ whole genome shotgun (WGS) entry which is preliminary data.</text>
</comment>
<feature type="domain" description="Ribosome recycling factor" evidence="4">
    <location>
        <begin position="24"/>
        <end position="185"/>
    </location>
</feature>
<dbReference type="Gene3D" id="3.30.1360.40">
    <property type="match status" value="1"/>
</dbReference>
<dbReference type="Gene3D" id="1.10.132.20">
    <property type="entry name" value="Ribosome-recycling factor"/>
    <property type="match status" value="1"/>
</dbReference>
<evidence type="ECO:0000256" key="1">
    <source>
        <dbReference type="ARBA" id="ARBA00005912"/>
    </source>
</evidence>
<keyword evidence="6" id="KW-1185">Reference proteome</keyword>
<dbReference type="EMBL" id="JAKEVY010000005">
    <property type="protein sequence ID" value="MCF1716523.1"/>
    <property type="molecule type" value="Genomic_DNA"/>
</dbReference>
<evidence type="ECO:0000256" key="2">
    <source>
        <dbReference type="ARBA" id="ARBA00022917"/>
    </source>
</evidence>
<evidence type="ECO:0000313" key="6">
    <source>
        <dbReference type="Proteomes" id="UP001200145"/>
    </source>
</evidence>
<dbReference type="CDD" id="cd00520">
    <property type="entry name" value="RRF"/>
    <property type="match status" value="1"/>
</dbReference>
<dbReference type="PANTHER" id="PTHR20982:SF3">
    <property type="entry name" value="MITOCHONDRIAL RIBOSOME RECYCLING FACTOR PSEUDO 1"/>
    <property type="match status" value="1"/>
</dbReference>
<proteinExistence type="inferred from homology"/>
<evidence type="ECO:0000259" key="4">
    <source>
        <dbReference type="Pfam" id="PF01765"/>
    </source>
</evidence>
<name>A0ABS9BN37_9BACT</name>
<dbReference type="PANTHER" id="PTHR20982">
    <property type="entry name" value="RIBOSOME RECYCLING FACTOR"/>
    <property type="match status" value="1"/>
</dbReference>
<dbReference type="Proteomes" id="UP001200145">
    <property type="component" value="Unassembled WGS sequence"/>
</dbReference>
<keyword evidence="3" id="KW-0963">Cytoplasm</keyword>
<comment type="similarity">
    <text evidence="1 3">Belongs to the RRF family.</text>
</comment>
<dbReference type="InterPro" id="IPR036191">
    <property type="entry name" value="RRF_sf"/>
</dbReference>
<comment type="function">
    <text evidence="3">Responsible for the release of ribosomes from messenger RNA at the termination of protein biosynthesis. May increase the efficiency of translation by recycling ribosomes from one round of translation to another.</text>
</comment>
<dbReference type="InterPro" id="IPR023584">
    <property type="entry name" value="Ribosome_recyc_fac_dom"/>
</dbReference>
<accession>A0ABS9BN37</accession>
<comment type="subcellular location">
    <subcellularLocation>
        <location evidence="3">Cytoplasm</location>
    </subcellularLocation>
</comment>
<evidence type="ECO:0000256" key="3">
    <source>
        <dbReference type="HAMAP-Rule" id="MF_00040"/>
    </source>
</evidence>
<dbReference type="Pfam" id="PF01765">
    <property type="entry name" value="RRF"/>
    <property type="match status" value="1"/>
</dbReference>
<sequence length="187" mass="21010">MTEELSMILDDASDTMKKAINHLEVELVKIRAGKANPQMLDGIVVDYYGSPTPIGQVANITAADARTLTIQPWEKNMLQPIERAIINSNLGINPQNDGTMIRMFLPPLTEERRRELVKRCNGEGEQSKVAIRSIRRDAIEQIKKLQKDGLSEDAAKDAEKEVQELTDKHIALVEKHLAQKEKEIMAV</sequence>
<dbReference type="InterPro" id="IPR002661">
    <property type="entry name" value="Ribosome_recyc_fac"/>
</dbReference>
<evidence type="ECO:0000313" key="5">
    <source>
        <dbReference type="EMBL" id="MCF1716523.1"/>
    </source>
</evidence>
<dbReference type="NCBIfam" id="TIGR00496">
    <property type="entry name" value="frr"/>
    <property type="match status" value="1"/>
</dbReference>
<protein>
    <recommendedName>
        <fullName evidence="3">Ribosome-recycling factor</fullName>
        <shortName evidence="3">RRF</shortName>
    </recommendedName>
    <alternativeName>
        <fullName evidence="3">Ribosome-releasing factor</fullName>
    </alternativeName>
</protein>
<reference evidence="5 6" key="1">
    <citation type="submission" date="2022-01" db="EMBL/GenBank/DDBJ databases">
        <title>Flavihumibacter sp. nov., isolated from sediment of a river.</title>
        <authorList>
            <person name="Liu H."/>
        </authorList>
    </citation>
    <scope>NUCLEOTIDE SEQUENCE [LARGE SCALE GENOMIC DNA]</scope>
    <source>
        <strain evidence="5 6">RY-1</strain>
    </source>
</reference>
<dbReference type="SUPFAM" id="SSF55194">
    <property type="entry name" value="Ribosome recycling factor, RRF"/>
    <property type="match status" value="1"/>
</dbReference>
<organism evidence="5 6">
    <name type="scientific">Flavihumibacter fluminis</name>
    <dbReference type="NCBI Taxonomy" id="2909236"/>
    <lineage>
        <taxon>Bacteria</taxon>
        <taxon>Pseudomonadati</taxon>
        <taxon>Bacteroidota</taxon>
        <taxon>Chitinophagia</taxon>
        <taxon>Chitinophagales</taxon>
        <taxon>Chitinophagaceae</taxon>
        <taxon>Flavihumibacter</taxon>
    </lineage>
</organism>
<keyword evidence="2 3" id="KW-0648">Protein biosynthesis</keyword>